<comment type="function">
    <text evidence="7">Responsible for the coupling of flagellin expression to flagellar assembly by preventing expression of the flagellin genes when a component of the middle class of proteins is defective. It negatively regulates flagellar genes by inhibiting the activity of FliA by directly binding to FliA.</text>
</comment>
<evidence type="ECO:0000256" key="5">
    <source>
        <dbReference type="ARBA" id="ARBA00023015"/>
    </source>
</evidence>
<evidence type="ECO:0000313" key="10">
    <source>
        <dbReference type="EMBL" id="SAI72932.1"/>
    </source>
</evidence>
<keyword evidence="10" id="KW-0969">Cilium</keyword>
<dbReference type="RefSeq" id="WP_025515872.1">
    <property type="nucleotide sequence ID" value="NZ_CP016340.1"/>
</dbReference>
<evidence type="ECO:0000256" key="1">
    <source>
        <dbReference type="ARBA" id="ARBA00005322"/>
    </source>
</evidence>
<evidence type="ECO:0000256" key="6">
    <source>
        <dbReference type="ARBA" id="ARBA00023163"/>
    </source>
</evidence>
<keyword evidence="3" id="KW-0678">Repressor</keyword>
<keyword evidence="10" id="KW-0282">Flagellum</keyword>
<evidence type="ECO:0000256" key="4">
    <source>
        <dbReference type="ARBA" id="ARBA00022795"/>
    </source>
</evidence>
<evidence type="ECO:0000256" key="8">
    <source>
        <dbReference type="ARBA" id="ARBA00030117"/>
    </source>
</evidence>
<dbReference type="Proteomes" id="UP000076825">
    <property type="component" value="Chromosome 1"/>
</dbReference>
<evidence type="ECO:0000256" key="7">
    <source>
        <dbReference type="ARBA" id="ARBA00024739"/>
    </source>
</evidence>
<sequence length="96" mass="9924">MKINTNLARPLANIPAARNDAAVAQAYGASSAPRAGSAQVELSGASRQLLALQEGGKDIDMERVAAIRAAIASGQLRIDPSRIADSLISSAKELLK</sequence>
<dbReference type="SUPFAM" id="SSF101498">
    <property type="entry name" value="Anti-sigma factor FlgM"/>
    <property type="match status" value="1"/>
</dbReference>
<evidence type="ECO:0000256" key="3">
    <source>
        <dbReference type="ARBA" id="ARBA00022491"/>
    </source>
</evidence>
<reference evidence="10 11" key="1">
    <citation type="submission" date="2016-04" db="EMBL/GenBank/DDBJ databases">
        <authorList>
            <consortium name="Pathogen Informatics"/>
        </authorList>
    </citation>
    <scope>NUCLEOTIDE SEQUENCE [LARGE SCALE GENOMIC DNA]</scope>
    <source>
        <strain evidence="10 11">H044680328</strain>
    </source>
</reference>
<evidence type="ECO:0000313" key="11">
    <source>
        <dbReference type="Proteomes" id="UP000076825"/>
    </source>
</evidence>
<dbReference type="AlphaFoldDB" id="A0A157RXK9"/>
<dbReference type="InterPro" id="IPR035890">
    <property type="entry name" value="Anti-sigma-28_factor_FlgM_sf"/>
</dbReference>
<keyword evidence="4" id="KW-1005">Bacterial flagellum biogenesis</keyword>
<dbReference type="OrthoDB" id="9181369at2"/>
<keyword evidence="6" id="KW-0804">Transcription</keyword>
<accession>A0A157RXK9</accession>
<dbReference type="NCBIfam" id="TIGR03824">
    <property type="entry name" value="FlgM_jcvi"/>
    <property type="match status" value="1"/>
</dbReference>
<evidence type="ECO:0000256" key="2">
    <source>
        <dbReference type="ARBA" id="ARBA00017823"/>
    </source>
</evidence>
<keyword evidence="11" id="KW-1185">Reference proteome</keyword>
<keyword evidence="10" id="KW-0966">Cell projection</keyword>
<feature type="domain" description="Anti-sigma-28 factor FlgM C-terminal" evidence="9">
    <location>
        <begin position="39"/>
        <end position="88"/>
    </location>
</feature>
<dbReference type="Pfam" id="PF04316">
    <property type="entry name" value="FlgM"/>
    <property type="match status" value="1"/>
</dbReference>
<name>A0A157RXK9_9BORD</name>
<gene>
    <name evidence="10" type="primary">flgM</name>
    <name evidence="10" type="ORF">SAMEA3906487_03463</name>
</gene>
<dbReference type="KEGG" id="btrm:SAMEA390648703463"/>
<dbReference type="InterPro" id="IPR007412">
    <property type="entry name" value="FlgM"/>
</dbReference>
<evidence type="ECO:0000259" key="9">
    <source>
        <dbReference type="Pfam" id="PF04316"/>
    </source>
</evidence>
<protein>
    <recommendedName>
        <fullName evidence="2">Negative regulator of flagellin synthesis</fullName>
    </recommendedName>
    <alternativeName>
        <fullName evidence="8">Anti-sigma-28 factor</fullName>
    </alternativeName>
</protein>
<dbReference type="GeneID" id="56589300"/>
<dbReference type="GO" id="GO:0044781">
    <property type="term" value="P:bacterial-type flagellum organization"/>
    <property type="evidence" value="ECO:0007669"/>
    <property type="project" value="UniProtKB-KW"/>
</dbReference>
<comment type="similarity">
    <text evidence="1">Belongs to the FlgM family.</text>
</comment>
<dbReference type="EMBL" id="LT546645">
    <property type="protein sequence ID" value="SAI72932.1"/>
    <property type="molecule type" value="Genomic_DNA"/>
</dbReference>
<dbReference type="GO" id="GO:0045892">
    <property type="term" value="P:negative regulation of DNA-templated transcription"/>
    <property type="evidence" value="ECO:0007669"/>
    <property type="project" value="InterPro"/>
</dbReference>
<dbReference type="PATRIC" id="fig|123899.6.peg.3463"/>
<dbReference type="InterPro" id="IPR031316">
    <property type="entry name" value="FlgM_C"/>
</dbReference>
<organism evidence="10 11">
    <name type="scientific">Bordetella trematum</name>
    <dbReference type="NCBI Taxonomy" id="123899"/>
    <lineage>
        <taxon>Bacteria</taxon>
        <taxon>Pseudomonadati</taxon>
        <taxon>Pseudomonadota</taxon>
        <taxon>Betaproteobacteria</taxon>
        <taxon>Burkholderiales</taxon>
        <taxon>Alcaligenaceae</taxon>
        <taxon>Bordetella</taxon>
    </lineage>
</organism>
<dbReference type="eggNOG" id="COG2747">
    <property type="taxonomic scope" value="Bacteria"/>
</dbReference>
<dbReference type="STRING" id="123899.SAMEA3906487_03463"/>
<keyword evidence="5" id="KW-0805">Transcription regulation</keyword>
<proteinExistence type="inferred from homology"/>